<dbReference type="GO" id="GO:0006826">
    <property type="term" value="P:iron ion transport"/>
    <property type="evidence" value="ECO:0007669"/>
    <property type="project" value="UniProtKB-KW"/>
</dbReference>
<evidence type="ECO:0000259" key="12">
    <source>
        <dbReference type="SMART" id="SM00965"/>
    </source>
</evidence>
<dbReference type="InterPro" id="IPR008969">
    <property type="entry name" value="CarboxyPept-like_regulatory"/>
</dbReference>
<keyword evidence="13" id="KW-0675">Receptor</keyword>
<keyword evidence="14" id="KW-1185">Reference proteome</keyword>
<protein>
    <submittedName>
        <fullName evidence="13">TonB-dependent receptor</fullName>
    </submittedName>
</protein>
<dbReference type="InterPro" id="IPR012910">
    <property type="entry name" value="Plug_dom"/>
</dbReference>
<comment type="similarity">
    <text evidence="10 11">Belongs to the TonB-dependent receptor family.</text>
</comment>
<keyword evidence="9 10" id="KW-0998">Cell outer membrane</keyword>
<evidence type="ECO:0000256" key="1">
    <source>
        <dbReference type="ARBA" id="ARBA00004571"/>
    </source>
</evidence>
<dbReference type="SMART" id="SM00965">
    <property type="entry name" value="STN"/>
    <property type="match status" value="1"/>
</dbReference>
<dbReference type="Gene3D" id="2.60.40.1120">
    <property type="entry name" value="Carboxypeptidase-like, regulatory domain"/>
    <property type="match status" value="1"/>
</dbReference>
<dbReference type="AlphaFoldDB" id="A0A9E6ZMN6"/>
<dbReference type="FunFam" id="2.60.40.1120:FF:000003">
    <property type="entry name" value="Outer membrane protein Omp121"/>
    <property type="match status" value="1"/>
</dbReference>
<reference evidence="13" key="1">
    <citation type="submission" date="2022-03" db="EMBL/GenBank/DDBJ databases">
        <title>Description of Abyssus ytuae gen. nov., sp. nov., a novel member of the family Flavobacteriaceae isolated from the sediment of Mariana Trench.</title>
        <authorList>
            <person name="Zhang J."/>
            <person name="Xu X."/>
        </authorList>
    </citation>
    <scope>NUCLEOTIDE SEQUENCE</scope>
    <source>
        <strain evidence="13">MT3330</strain>
    </source>
</reference>
<dbReference type="RefSeq" id="WP_255842408.1">
    <property type="nucleotide sequence ID" value="NZ_CP094358.1"/>
</dbReference>
<evidence type="ECO:0000256" key="8">
    <source>
        <dbReference type="ARBA" id="ARBA00023136"/>
    </source>
</evidence>
<dbReference type="SUPFAM" id="SSF49464">
    <property type="entry name" value="Carboxypeptidase regulatory domain-like"/>
    <property type="match status" value="1"/>
</dbReference>
<keyword evidence="6" id="KW-0408">Iron</keyword>
<evidence type="ECO:0000313" key="14">
    <source>
        <dbReference type="Proteomes" id="UP000831290"/>
    </source>
</evidence>
<evidence type="ECO:0000256" key="7">
    <source>
        <dbReference type="ARBA" id="ARBA00023077"/>
    </source>
</evidence>
<sequence>MKKSKPKGFLLRKQFLRIMKIYVVLVCISVVKLFASNANAQAITLKVENAELKLIFKKIEAESNYHFFYNNSLINVSEKASINAESQKIESVLTNLLSDTNIDFKIFKNQIVLFPRNDQSVINFLKEIENKDISNTKDTTITNKEISSLIVKATQQPVTGLVTDEDGLPLPGVSIQVQGTTRGTTTDFEGRYQIIAEEGEVLEFTYIGMETQSVTVGSNKTINLVLKEKFNELDAVIVVAYGTTKKSDFTGSATQIDAANIEMRPISNFTSAIEGSSAGVTVTSASGQPGSGQSIRIRGYGSYSASSDPLYVVDGIPFNGYINSINPNDIESITILKDASSTALYGNKAGNGVVMITTKSGKNRKGEFSINISSSIVDRAIPEYERLNPDQYYEIMWEALRNSRAIPGIDTDADVEAANLYASNNIYDELLSNPYNVPNDQIVGVDGKINPNATLIYDDLDWEDAVTRVGYRQNYDISYQGGTEKGDYYASLGYLDEEGYLINSDFSRISGRLRVNYQANDWLKTGLNIGVTTSKGNQAQATSSQSSSFVNPVRFARGIGPIYNIYKHDASGAYVLDENGNKIYDLDITRPSGASNGRHIVAEMKWNEDLDEITSISGRTYFNIQFTEGLTFTTNASFDQRHYYNTDFENKFVGDAAGTGRAGRTYNRRTVVGFNQLLNYTLSLNESHNFNALLGHESLEMKFNELDGSRSEIIADGNTELINFVTTLNLNSYEAVGNDESYFGRFNYDYKQKYYFSLSYRTDASSKFARETRWGNFWSLGLAWRLDQEEFIKNQTWINLLKLRASYGEIGNNSGIDLYAYQGLYDLGYNNQSESGFLQATLENRNLEWEKSASSDIAIEFRFFDRLNGVVEYYNRESDNLLFDVPLPLSSGSSSITQNIGTMYNKGIEISLDYDVIKTENFKWNFGFNAATIENEFTKLPQEEIINGSKKLMVGHSIYDYWLKDWYGVDPADGSPLYFATQEAIDANDDDIRIVEGNTLTTDQANAEYHYAGTAIPDLTGAITNSFRYKDFNLIFMFTYQLGGENLDYNYQGIMSSGTYGTALSTDILGRWQKPGDITDIPRMDVTNTTDSNATSDRWLVDSSFLNLRQINFMYNLPAELQEVIGVTTAQVYLSAENVFSINSRKGLNIQEEFNGTTSNVYTPSRIVSLGLNIKF</sequence>
<dbReference type="SUPFAM" id="SSF56935">
    <property type="entry name" value="Porins"/>
    <property type="match status" value="1"/>
</dbReference>
<dbReference type="NCBIfam" id="TIGR04057">
    <property type="entry name" value="SusC_RagA_signa"/>
    <property type="match status" value="1"/>
</dbReference>
<dbReference type="Pfam" id="PF07715">
    <property type="entry name" value="Plug"/>
    <property type="match status" value="1"/>
</dbReference>
<evidence type="ECO:0000256" key="2">
    <source>
        <dbReference type="ARBA" id="ARBA00022448"/>
    </source>
</evidence>
<organism evidence="13 14">
    <name type="scientific">Abyssalbus ytuae</name>
    <dbReference type="NCBI Taxonomy" id="2926907"/>
    <lineage>
        <taxon>Bacteria</taxon>
        <taxon>Pseudomonadati</taxon>
        <taxon>Bacteroidota</taxon>
        <taxon>Flavobacteriia</taxon>
        <taxon>Flavobacteriales</taxon>
        <taxon>Flavobacteriaceae</taxon>
        <taxon>Abyssalbus</taxon>
    </lineage>
</organism>
<proteinExistence type="inferred from homology"/>
<accession>A0A9E6ZMN6</accession>
<comment type="subcellular location">
    <subcellularLocation>
        <location evidence="1 10">Cell outer membrane</location>
        <topology evidence="1 10">Multi-pass membrane protein</topology>
    </subcellularLocation>
</comment>
<dbReference type="EMBL" id="CP094358">
    <property type="protein sequence ID" value="UOB17135.1"/>
    <property type="molecule type" value="Genomic_DNA"/>
</dbReference>
<name>A0A9E6ZMN6_9FLAO</name>
<keyword evidence="4" id="KW-0410">Iron transport</keyword>
<dbReference type="Proteomes" id="UP000831290">
    <property type="component" value="Chromosome"/>
</dbReference>
<evidence type="ECO:0000256" key="9">
    <source>
        <dbReference type="ARBA" id="ARBA00023237"/>
    </source>
</evidence>
<dbReference type="Gene3D" id="2.170.130.10">
    <property type="entry name" value="TonB-dependent receptor, plug domain"/>
    <property type="match status" value="1"/>
</dbReference>
<dbReference type="InterPro" id="IPR023997">
    <property type="entry name" value="TonB-dep_OMP_SusC/RagA_CS"/>
</dbReference>
<keyword evidence="7 11" id="KW-0798">TonB box</keyword>
<dbReference type="InterPro" id="IPR011662">
    <property type="entry name" value="Secretin/TonB_short_N"/>
</dbReference>
<evidence type="ECO:0000256" key="11">
    <source>
        <dbReference type="RuleBase" id="RU003357"/>
    </source>
</evidence>
<keyword evidence="5 10" id="KW-0812">Transmembrane</keyword>
<evidence type="ECO:0000256" key="5">
    <source>
        <dbReference type="ARBA" id="ARBA00022692"/>
    </source>
</evidence>
<dbReference type="KEGG" id="fbm:MQE35_15515"/>
<keyword evidence="3 10" id="KW-1134">Transmembrane beta strand</keyword>
<dbReference type="Pfam" id="PF00593">
    <property type="entry name" value="TonB_dep_Rec_b-barrel"/>
    <property type="match status" value="1"/>
</dbReference>
<dbReference type="InterPro" id="IPR023996">
    <property type="entry name" value="TonB-dep_OMP_SusC/RagA"/>
</dbReference>
<evidence type="ECO:0000256" key="10">
    <source>
        <dbReference type="PROSITE-ProRule" id="PRU01360"/>
    </source>
</evidence>
<dbReference type="InterPro" id="IPR037066">
    <property type="entry name" value="Plug_dom_sf"/>
</dbReference>
<dbReference type="InterPro" id="IPR036942">
    <property type="entry name" value="Beta-barrel_TonB_sf"/>
</dbReference>
<dbReference type="InterPro" id="IPR000531">
    <property type="entry name" value="Beta-barrel_TonB"/>
</dbReference>
<dbReference type="GO" id="GO:0009279">
    <property type="term" value="C:cell outer membrane"/>
    <property type="evidence" value="ECO:0007669"/>
    <property type="project" value="UniProtKB-SubCell"/>
</dbReference>
<dbReference type="InterPro" id="IPR039426">
    <property type="entry name" value="TonB-dep_rcpt-like"/>
</dbReference>
<evidence type="ECO:0000256" key="4">
    <source>
        <dbReference type="ARBA" id="ARBA00022496"/>
    </source>
</evidence>
<dbReference type="PROSITE" id="PS52016">
    <property type="entry name" value="TONB_DEPENDENT_REC_3"/>
    <property type="match status" value="1"/>
</dbReference>
<keyword evidence="4" id="KW-0406">Ion transport</keyword>
<dbReference type="Gene3D" id="2.40.170.20">
    <property type="entry name" value="TonB-dependent receptor, beta-barrel domain"/>
    <property type="match status" value="1"/>
</dbReference>
<keyword evidence="8 10" id="KW-0472">Membrane</keyword>
<evidence type="ECO:0000313" key="13">
    <source>
        <dbReference type="EMBL" id="UOB17135.1"/>
    </source>
</evidence>
<gene>
    <name evidence="13" type="ORF">MQE35_15515</name>
</gene>
<evidence type="ECO:0000256" key="6">
    <source>
        <dbReference type="ARBA" id="ARBA00023004"/>
    </source>
</evidence>
<dbReference type="Pfam" id="PF13715">
    <property type="entry name" value="CarbopepD_reg_2"/>
    <property type="match status" value="1"/>
</dbReference>
<keyword evidence="2 10" id="KW-0813">Transport</keyword>
<dbReference type="NCBIfam" id="TIGR04056">
    <property type="entry name" value="OMP_RagA_SusC"/>
    <property type="match status" value="1"/>
</dbReference>
<feature type="domain" description="Secretin/TonB short N-terminal" evidence="12">
    <location>
        <begin position="65"/>
        <end position="116"/>
    </location>
</feature>
<evidence type="ECO:0000256" key="3">
    <source>
        <dbReference type="ARBA" id="ARBA00022452"/>
    </source>
</evidence>